<feature type="transmembrane region" description="Helical" evidence="8">
    <location>
        <begin position="223"/>
        <end position="244"/>
    </location>
</feature>
<proteinExistence type="inferred from homology"/>
<evidence type="ECO:0000256" key="3">
    <source>
        <dbReference type="ARBA" id="ARBA00022448"/>
    </source>
</evidence>
<feature type="transmembrane region" description="Helical" evidence="8">
    <location>
        <begin position="12"/>
        <end position="33"/>
    </location>
</feature>
<sequence>MSQLQIPLDQKIKAVYLFIVLHTMQIGVGIAGYPRLVFMEAGRDSWISIIVAAIVLHLTIACIVFILNTHKDTDLHGILTSWFGSFIGKLITLVFIVYFFIMFLSVMLNYIEFVQVFIFPQMSSWFISAALLTLVLYAVLGGIRVAVGASIVFFFGSIWMLGLLTEPIALLDYDGYFPMFEADMRAILEGAKITSFTILGFELLWFLYPYIHDKSKVHRYSQLAMAFTIAMITVITMVSIGFYAQGQLESKIWPLLSMMKIISFPMFERFDILAVALWMIIILPNLILLAWMLSISSKRVFGWKQKYFLYLFVLIAFICQYHFDNRHYVNMFTDYVGQAGMYLGFLFPFLLLPFAIYKRVKGKKKANAKN</sequence>
<dbReference type="NCBIfam" id="TIGR00912">
    <property type="entry name" value="2A0309"/>
    <property type="match status" value="1"/>
</dbReference>
<evidence type="ECO:0000256" key="7">
    <source>
        <dbReference type="ARBA" id="ARBA00023136"/>
    </source>
</evidence>
<dbReference type="Proteomes" id="UP000321440">
    <property type="component" value="Unassembled WGS sequence"/>
</dbReference>
<reference evidence="9 10" key="1">
    <citation type="submission" date="2019-07" db="EMBL/GenBank/DDBJ databases">
        <title>Whole genome shotgun sequence of Alkalibacillus haloalkaliphilus NBRC 103110.</title>
        <authorList>
            <person name="Hosoyama A."/>
            <person name="Uohara A."/>
            <person name="Ohji S."/>
            <person name="Ichikawa N."/>
        </authorList>
    </citation>
    <scope>NUCLEOTIDE SEQUENCE [LARGE SCALE GENOMIC DNA]</scope>
    <source>
        <strain evidence="9 10">NBRC 103110</strain>
    </source>
</reference>
<accession>A0A511W4T6</accession>
<evidence type="ECO:0000256" key="8">
    <source>
        <dbReference type="SAM" id="Phobius"/>
    </source>
</evidence>
<feature type="transmembrane region" description="Helical" evidence="8">
    <location>
        <begin position="147"/>
        <end position="170"/>
    </location>
</feature>
<keyword evidence="10" id="KW-1185">Reference proteome</keyword>
<dbReference type="GO" id="GO:0009847">
    <property type="term" value="P:spore germination"/>
    <property type="evidence" value="ECO:0007669"/>
    <property type="project" value="InterPro"/>
</dbReference>
<feature type="transmembrane region" description="Helical" evidence="8">
    <location>
        <begin position="335"/>
        <end position="357"/>
    </location>
</feature>
<evidence type="ECO:0000256" key="1">
    <source>
        <dbReference type="ARBA" id="ARBA00004141"/>
    </source>
</evidence>
<feature type="transmembrane region" description="Helical" evidence="8">
    <location>
        <begin position="90"/>
        <end position="111"/>
    </location>
</feature>
<dbReference type="PANTHER" id="PTHR34975">
    <property type="entry name" value="SPORE GERMINATION PROTEIN A2"/>
    <property type="match status" value="1"/>
</dbReference>
<dbReference type="OrthoDB" id="2380240at2"/>
<organism evidence="9 10">
    <name type="scientific">Alkalibacillus haloalkaliphilus</name>
    <dbReference type="NCBI Taxonomy" id="94136"/>
    <lineage>
        <taxon>Bacteria</taxon>
        <taxon>Bacillati</taxon>
        <taxon>Bacillota</taxon>
        <taxon>Bacilli</taxon>
        <taxon>Bacillales</taxon>
        <taxon>Bacillaceae</taxon>
        <taxon>Alkalibacillus</taxon>
    </lineage>
</organism>
<evidence type="ECO:0000313" key="9">
    <source>
        <dbReference type="EMBL" id="GEN45791.1"/>
    </source>
</evidence>
<keyword evidence="5 8" id="KW-0812">Transmembrane</keyword>
<dbReference type="AlphaFoldDB" id="A0A511W4T6"/>
<keyword evidence="7 8" id="KW-0472">Membrane</keyword>
<evidence type="ECO:0000256" key="6">
    <source>
        <dbReference type="ARBA" id="ARBA00022989"/>
    </source>
</evidence>
<dbReference type="RefSeq" id="WP_146816024.1">
    <property type="nucleotide sequence ID" value="NZ_BJYA01000010.1"/>
</dbReference>
<dbReference type="PANTHER" id="PTHR34975:SF2">
    <property type="entry name" value="SPORE GERMINATION PROTEIN A2"/>
    <property type="match status" value="1"/>
</dbReference>
<protein>
    <submittedName>
        <fullName evidence="9">Germination protein GerB</fullName>
    </submittedName>
</protein>
<keyword evidence="3" id="KW-0813">Transport</keyword>
<evidence type="ECO:0000256" key="5">
    <source>
        <dbReference type="ARBA" id="ARBA00022692"/>
    </source>
</evidence>
<feature type="transmembrane region" description="Helical" evidence="8">
    <location>
        <begin position="307"/>
        <end position="323"/>
    </location>
</feature>
<dbReference type="GO" id="GO:0016020">
    <property type="term" value="C:membrane"/>
    <property type="evidence" value="ECO:0007669"/>
    <property type="project" value="UniProtKB-SubCell"/>
</dbReference>
<evidence type="ECO:0000256" key="2">
    <source>
        <dbReference type="ARBA" id="ARBA00007998"/>
    </source>
</evidence>
<feature type="transmembrane region" description="Helical" evidence="8">
    <location>
        <begin position="117"/>
        <end position="140"/>
    </location>
</feature>
<evidence type="ECO:0000313" key="10">
    <source>
        <dbReference type="Proteomes" id="UP000321440"/>
    </source>
</evidence>
<feature type="transmembrane region" description="Helical" evidence="8">
    <location>
        <begin position="45"/>
        <end position="69"/>
    </location>
</feature>
<feature type="transmembrane region" description="Helical" evidence="8">
    <location>
        <begin position="190"/>
        <end position="211"/>
    </location>
</feature>
<name>A0A511W4T6_9BACI</name>
<keyword evidence="4" id="KW-0309">Germination</keyword>
<dbReference type="Pfam" id="PF03845">
    <property type="entry name" value="Spore_permease"/>
    <property type="match status" value="1"/>
</dbReference>
<feature type="transmembrane region" description="Helical" evidence="8">
    <location>
        <begin position="272"/>
        <end position="295"/>
    </location>
</feature>
<dbReference type="EMBL" id="BJYA01000010">
    <property type="protein sequence ID" value="GEN45791.1"/>
    <property type="molecule type" value="Genomic_DNA"/>
</dbReference>
<comment type="subcellular location">
    <subcellularLocation>
        <location evidence="1">Membrane</location>
        <topology evidence="1">Multi-pass membrane protein</topology>
    </subcellularLocation>
</comment>
<gene>
    <name evidence="9" type="ORF">AHA02nite_15670</name>
</gene>
<comment type="caution">
    <text evidence="9">The sequence shown here is derived from an EMBL/GenBank/DDBJ whole genome shotgun (WGS) entry which is preliminary data.</text>
</comment>
<comment type="similarity">
    <text evidence="2">Belongs to the amino acid-polyamine-organocation (APC) superfamily. Spore germination protein (SGP) (TC 2.A.3.9) family.</text>
</comment>
<evidence type="ECO:0000256" key="4">
    <source>
        <dbReference type="ARBA" id="ARBA00022544"/>
    </source>
</evidence>
<keyword evidence="6 8" id="KW-1133">Transmembrane helix</keyword>
<dbReference type="InterPro" id="IPR004761">
    <property type="entry name" value="Spore_GerAB"/>
</dbReference>